<protein>
    <submittedName>
        <fullName evidence="3">Uncharacterized protein</fullName>
    </submittedName>
</protein>
<evidence type="ECO:0000313" key="3">
    <source>
        <dbReference type="EMBL" id="CAI2370902.1"/>
    </source>
</evidence>
<proteinExistence type="predicted"/>
<evidence type="ECO:0000256" key="2">
    <source>
        <dbReference type="SAM" id="Phobius"/>
    </source>
</evidence>
<evidence type="ECO:0000313" key="4">
    <source>
        <dbReference type="Proteomes" id="UP001295684"/>
    </source>
</evidence>
<keyword evidence="4" id="KW-1185">Reference proteome</keyword>
<evidence type="ECO:0000256" key="1">
    <source>
        <dbReference type="SAM" id="MobiDB-lite"/>
    </source>
</evidence>
<feature type="transmembrane region" description="Helical" evidence="2">
    <location>
        <begin position="12"/>
        <end position="32"/>
    </location>
</feature>
<keyword evidence="2" id="KW-0472">Membrane</keyword>
<accession>A0AAD1XG37</accession>
<keyword evidence="2" id="KW-1133">Transmembrane helix</keyword>
<keyword evidence="2" id="KW-0812">Transmembrane</keyword>
<feature type="transmembrane region" description="Helical" evidence="2">
    <location>
        <begin position="38"/>
        <end position="58"/>
    </location>
</feature>
<gene>
    <name evidence="3" type="ORF">ECRASSUSDP1_LOCUS12221</name>
</gene>
<sequence length="390" mass="45263">MAVWGKILNKPKYLTVYDAIVVCVITMLMFMIFASYQIQSLVIVILLTLKMLLGLAFIKAEKTKWIKVYFYARLLYDIVIICFYCLIAVGSRIFGALNATVALIFIAASEGILYSFIFHYLKSKETKTFIPELLEIETAKRKLQNFYDLANLERSEIRDINSSSAEMNPLQRMIKNNDREREIDIEQRFQFRKLPVYHKETNTAQRNHPSRNELDSILDQYNTSSDNLQMPASRVSFDSRARADFAIQNHDISDKNFQSISNIPEEKNPSSLIMVDVFQRFRDQPKVTRELPSLKNNESPSIKKGKKVDPSKNRRKIDETILSTFEDKRKRSRSHNTHSKVLDLGEKYTKYLINKGVIYSKTHTGAFVLIPNLPSLHRPSHLRDNFMDSV</sequence>
<dbReference type="EMBL" id="CAMPGE010012118">
    <property type="protein sequence ID" value="CAI2370902.1"/>
    <property type="molecule type" value="Genomic_DNA"/>
</dbReference>
<feature type="transmembrane region" description="Helical" evidence="2">
    <location>
        <begin position="70"/>
        <end position="94"/>
    </location>
</feature>
<comment type="caution">
    <text evidence="3">The sequence shown here is derived from an EMBL/GenBank/DDBJ whole genome shotgun (WGS) entry which is preliminary data.</text>
</comment>
<dbReference type="Proteomes" id="UP001295684">
    <property type="component" value="Unassembled WGS sequence"/>
</dbReference>
<organism evidence="3 4">
    <name type="scientific">Euplotes crassus</name>
    <dbReference type="NCBI Taxonomy" id="5936"/>
    <lineage>
        <taxon>Eukaryota</taxon>
        <taxon>Sar</taxon>
        <taxon>Alveolata</taxon>
        <taxon>Ciliophora</taxon>
        <taxon>Intramacronucleata</taxon>
        <taxon>Spirotrichea</taxon>
        <taxon>Hypotrichia</taxon>
        <taxon>Euplotida</taxon>
        <taxon>Euplotidae</taxon>
        <taxon>Moneuplotes</taxon>
    </lineage>
</organism>
<reference evidence="3" key="1">
    <citation type="submission" date="2023-07" db="EMBL/GenBank/DDBJ databases">
        <authorList>
            <consortium name="AG Swart"/>
            <person name="Singh M."/>
            <person name="Singh A."/>
            <person name="Seah K."/>
            <person name="Emmerich C."/>
        </authorList>
    </citation>
    <scope>NUCLEOTIDE SEQUENCE</scope>
    <source>
        <strain evidence="3">DP1</strain>
    </source>
</reference>
<feature type="compositionally biased region" description="Basic and acidic residues" evidence="1">
    <location>
        <begin position="307"/>
        <end position="320"/>
    </location>
</feature>
<feature type="region of interest" description="Disordered" evidence="1">
    <location>
        <begin position="288"/>
        <end position="320"/>
    </location>
</feature>
<name>A0AAD1XG37_EUPCR</name>
<feature type="transmembrane region" description="Helical" evidence="2">
    <location>
        <begin position="100"/>
        <end position="121"/>
    </location>
</feature>
<dbReference type="AlphaFoldDB" id="A0AAD1XG37"/>